<name>A0A9P6FVR9_9FUNG</name>
<comment type="caution">
    <text evidence="2">The sequence shown here is derived from an EMBL/GenBank/DDBJ whole genome shotgun (WGS) entry which is preliminary data.</text>
</comment>
<dbReference type="Proteomes" id="UP000780801">
    <property type="component" value="Unassembled WGS sequence"/>
</dbReference>
<evidence type="ECO:0000313" key="2">
    <source>
        <dbReference type="EMBL" id="KAF9582289.1"/>
    </source>
</evidence>
<feature type="region of interest" description="Disordered" evidence="1">
    <location>
        <begin position="49"/>
        <end position="100"/>
    </location>
</feature>
<gene>
    <name evidence="2" type="ORF">BGW38_000400</name>
</gene>
<reference evidence="2" key="1">
    <citation type="journal article" date="2020" name="Fungal Divers.">
        <title>Resolving the Mortierellaceae phylogeny through synthesis of multi-gene phylogenetics and phylogenomics.</title>
        <authorList>
            <person name="Vandepol N."/>
            <person name="Liber J."/>
            <person name="Desiro A."/>
            <person name="Na H."/>
            <person name="Kennedy M."/>
            <person name="Barry K."/>
            <person name="Grigoriev I.V."/>
            <person name="Miller A.N."/>
            <person name="O'Donnell K."/>
            <person name="Stajich J.E."/>
            <person name="Bonito G."/>
        </authorList>
    </citation>
    <scope>NUCLEOTIDE SEQUENCE</scope>
    <source>
        <strain evidence="2">KOD1015</strain>
    </source>
</reference>
<dbReference type="EMBL" id="JAABOA010001106">
    <property type="protein sequence ID" value="KAF9582289.1"/>
    <property type="molecule type" value="Genomic_DNA"/>
</dbReference>
<accession>A0A9P6FVR9</accession>
<dbReference type="OrthoDB" id="2431340at2759"/>
<feature type="compositionally biased region" description="Basic and acidic residues" evidence="1">
    <location>
        <begin position="80"/>
        <end position="89"/>
    </location>
</feature>
<evidence type="ECO:0000256" key="1">
    <source>
        <dbReference type="SAM" id="MobiDB-lite"/>
    </source>
</evidence>
<organism evidence="2 3">
    <name type="scientific">Lunasporangiospora selenospora</name>
    <dbReference type="NCBI Taxonomy" id="979761"/>
    <lineage>
        <taxon>Eukaryota</taxon>
        <taxon>Fungi</taxon>
        <taxon>Fungi incertae sedis</taxon>
        <taxon>Mucoromycota</taxon>
        <taxon>Mortierellomycotina</taxon>
        <taxon>Mortierellomycetes</taxon>
        <taxon>Mortierellales</taxon>
        <taxon>Mortierellaceae</taxon>
        <taxon>Lunasporangiospora</taxon>
    </lineage>
</organism>
<dbReference type="AlphaFoldDB" id="A0A9P6FVR9"/>
<evidence type="ECO:0000313" key="3">
    <source>
        <dbReference type="Proteomes" id="UP000780801"/>
    </source>
</evidence>
<sequence>MSVSEIGFGLLCPKCEDLFCPQCKKFMHRDAMAGYNICKVMRGHTEKGERPDYLQSFGDDGNYPWRQNQKPSPDTGPSHKRPETKDEMKAGGGSKKRRSD</sequence>
<proteinExistence type="predicted"/>
<protein>
    <submittedName>
        <fullName evidence="2">Uncharacterized protein</fullName>
    </submittedName>
</protein>
<keyword evidence="3" id="KW-1185">Reference proteome</keyword>